<keyword evidence="1" id="KW-1133">Transmembrane helix</keyword>
<dbReference type="InterPro" id="IPR053806">
    <property type="entry name" value="MTHFR_C"/>
</dbReference>
<sequence>MAVNKLGTWISNVRSIDVNAVTWRDFPAKEIIQPTLVDPANFIAWKDEAFEIWSRGWANLYPKGDLRESCWKRCRAAIIWSAWLIMIISMVMFLLFSQISEINCFTQPRESFEGPLKPLILVSLSYQLQVFIGMP</sequence>
<dbReference type="GO" id="GO:0009086">
    <property type="term" value="P:methionine biosynthetic process"/>
    <property type="evidence" value="ECO:0007669"/>
    <property type="project" value="TreeGrafter"/>
</dbReference>
<accession>A0A1Q3CYJ8</accession>
<dbReference type="PANTHER" id="PTHR45754:SF3">
    <property type="entry name" value="METHYLENETETRAHYDROFOLATE REDUCTASE (NADPH)"/>
    <property type="match status" value="1"/>
</dbReference>
<evidence type="ECO:0000313" key="4">
    <source>
        <dbReference type="Proteomes" id="UP000187406"/>
    </source>
</evidence>
<protein>
    <recommendedName>
        <fullName evidence="2">MTHFR SAM-binding regulatory domain-containing protein</fullName>
    </recommendedName>
</protein>
<gene>
    <name evidence="3" type="ORF">CFOL_v3_28659</name>
</gene>
<proteinExistence type="predicted"/>
<reference evidence="4" key="1">
    <citation type="submission" date="2016-04" db="EMBL/GenBank/DDBJ databases">
        <title>Cephalotus genome sequencing.</title>
        <authorList>
            <person name="Fukushima K."/>
            <person name="Hasebe M."/>
            <person name="Fang X."/>
        </authorList>
    </citation>
    <scope>NUCLEOTIDE SEQUENCE [LARGE SCALE GENOMIC DNA]</scope>
    <source>
        <strain evidence="4">cv. St1</strain>
    </source>
</reference>
<dbReference type="GO" id="GO:0004489">
    <property type="term" value="F:methylenetetrahydrofolate reductase [NAD(P)H] activity"/>
    <property type="evidence" value="ECO:0007669"/>
    <property type="project" value="TreeGrafter"/>
</dbReference>
<keyword evidence="1" id="KW-0812">Transmembrane</keyword>
<dbReference type="Proteomes" id="UP000187406">
    <property type="component" value="Unassembled WGS sequence"/>
</dbReference>
<dbReference type="EMBL" id="BDDD01003492">
    <property type="protein sequence ID" value="GAV85221.1"/>
    <property type="molecule type" value="Genomic_DNA"/>
</dbReference>
<evidence type="ECO:0000313" key="3">
    <source>
        <dbReference type="EMBL" id="GAV85221.1"/>
    </source>
</evidence>
<evidence type="ECO:0000259" key="2">
    <source>
        <dbReference type="Pfam" id="PF21895"/>
    </source>
</evidence>
<name>A0A1Q3CYJ8_CEPFO</name>
<dbReference type="GO" id="GO:0035999">
    <property type="term" value="P:tetrahydrofolate interconversion"/>
    <property type="evidence" value="ECO:0007669"/>
    <property type="project" value="TreeGrafter"/>
</dbReference>
<feature type="transmembrane region" description="Helical" evidence="1">
    <location>
        <begin position="77"/>
        <end position="96"/>
    </location>
</feature>
<dbReference type="PANTHER" id="PTHR45754">
    <property type="entry name" value="METHYLENETETRAHYDROFOLATE REDUCTASE"/>
    <property type="match status" value="1"/>
</dbReference>
<keyword evidence="1" id="KW-0472">Membrane</keyword>
<dbReference type="AlphaFoldDB" id="A0A1Q3CYJ8"/>
<keyword evidence="4" id="KW-1185">Reference proteome</keyword>
<dbReference type="OrthoDB" id="16284at2759"/>
<comment type="caution">
    <text evidence="3">The sequence shown here is derived from an EMBL/GenBank/DDBJ whole genome shotgun (WGS) entry which is preliminary data.</text>
</comment>
<evidence type="ECO:0000256" key="1">
    <source>
        <dbReference type="SAM" id="Phobius"/>
    </source>
</evidence>
<dbReference type="STRING" id="3775.A0A1Q3CYJ8"/>
<dbReference type="GO" id="GO:0071949">
    <property type="term" value="F:FAD binding"/>
    <property type="evidence" value="ECO:0007669"/>
    <property type="project" value="TreeGrafter"/>
</dbReference>
<dbReference type="Pfam" id="PF21895">
    <property type="entry name" value="MTHFR_C"/>
    <property type="match status" value="1"/>
</dbReference>
<dbReference type="InParanoid" id="A0A1Q3CYJ8"/>
<feature type="domain" description="MTHFR SAM-binding regulatory" evidence="2">
    <location>
        <begin position="3"/>
        <end position="63"/>
    </location>
</feature>
<dbReference type="GO" id="GO:0005829">
    <property type="term" value="C:cytosol"/>
    <property type="evidence" value="ECO:0007669"/>
    <property type="project" value="TreeGrafter"/>
</dbReference>
<organism evidence="3 4">
    <name type="scientific">Cephalotus follicularis</name>
    <name type="common">Albany pitcher plant</name>
    <dbReference type="NCBI Taxonomy" id="3775"/>
    <lineage>
        <taxon>Eukaryota</taxon>
        <taxon>Viridiplantae</taxon>
        <taxon>Streptophyta</taxon>
        <taxon>Embryophyta</taxon>
        <taxon>Tracheophyta</taxon>
        <taxon>Spermatophyta</taxon>
        <taxon>Magnoliopsida</taxon>
        <taxon>eudicotyledons</taxon>
        <taxon>Gunneridae</taxon>
        <taxon>Pentapetalae</taxon>
        <taxon>rosids</taxon>
        <taxon>fabids</taxon>
        <taxon>Oxalidales</taxon>
        <taxon>Cephalotaceae</taxon>
        <taxon>Cephalotus</taxon>
    </lineage>
</organism>